<name>A0A0C3NEA6_PHLG1</name>
<accession>A0A0C3NEA6</accession>
<dbReference type="Proteomes" id="UP000053257">
    <property type="component" value="Unassembled WGS sequence"/>
</dbReference>
<dbReference type="HOGENOM" id="CLU_1161509_0_0_1"/>
<feature type="compositionally biased region" description="Pro residues" evidence="1">
    <location>
        <begin position="158"/>
        <end position="167"/>
    </location>
</feature>
<dbReference type="AlphaFoldDB" id="A0A0C3NEA6"/>
<proteinExistence type="predicted"/>
<evidence type="ECO:0000256" key="1">
    <source>
        <dbReference type="SAM" id="MobiDB-lite"/>
    </source>
</evidence>
<protein>
    <submittedName>
        <fullName evidence="2">Uncharacterized protein</fullName>
    </submittedName>
</protein>
<dbReference type="EMBL" id="KN840643">
    <property type="protein sequence ID" value="KIP02954.1"/>
    <property type="molecule type" value="Genomic_DNA"/>
</dbReference>
<organism evidence="2 3">
    <name type="scientific">Phlebiopsis gigantea (strain 11061_1 CR5-6)</name>
    <name type="common">White-rot fungus</name>
    <name type="synonym">Peniophora gigantea</name>
    <dbReference type="NCBI Taxonomy" id="745531"/>
    <lineage>
        <taxon>Eukaryota</taxon>
        <taxon>Fungi</taxon>
        <taxon>Dikarya</taxon>
        <taxon>Basidiomycota</taxon>
        <taxon>Agaricomycotina</taxon>
        <taxon>Agaricomycetes</taxon>
        <taxon>Polyporales</taxon>
        <taxon>Phanerochaetaceae</taxon>
        <taxon>Phlebiopsis</taxon>
    </lineage>
</organism>
<sequence>MSNPFRYITQYLFVGSRAPRHPNVLDTRRRKLEQQMEDMQRLIDGVYQAALEAKINVETMADMHGVTQPYLLTAEAKNLRRLISGAQYQTELLRSGELKPDEIDDLLNTLSLLETQCETFVRDTSRSTARIHMKMEDLPPNYLKQRDLKKIVLMSYGRPPPDPPTPPSEHEDLPPDSEIAISRLKPPACRITSSKPTQQASLVSITSRCLTDERCSASAVMTDVVNDPKQRRASSSHIT</sequence>
<feature type="region of interest" description="Disordered" evidence="1">
    <location>
        <begin position="154"/>
        <end position="175"/>
    </location>
</feature>
<evidence type="ECO:0000313" key="3">
    <source>
        <dbReference type="Proteomes" id="UP000053257"/>
    </source>
</evidence>
<evidence type="ECO:0000313" key="2">
    <source>
        <dbReference type="EMBL" id="KIP02954.1"/>
    </source>
</evidence>
<gene>
    <name evidence="2" type="ORF">PHLGIDRAFT_270711</name>
</gene>
<keyword evidence="3" id="KW-1185">Reference proteome</keyword>
<reference evidence="2 3" key="1">
    <citation type="journal article" date="2014" name="PLoS Genet.">
        <title>Analysis of the Phlebiopsis gigantea genome, transcriptome and secretome provides insight into its pioneer colonization strategies of wood.</title>
        <authorList>
            <person name="Hori C."/>
            <person name="Ishida T."/>
            <person name="Igarashi K."/>
            <person name="Samejima M."/>
            <person name="Suzuki H."/>
            <person name="Master E."/>
            <person name="Ferreira P."/>
            <person name="Ruiz-Duenas F.J."/>
            <person name="Held B."/>
            <person name="Canessa P."/>
            <person name="Larrondo L.F."/>
            <person name="Schmoll M."/>
            <person name="Druzhinina I.S."/>
            <person name="Kubicek C.P."/>
            <person name="Gaskell J.A."/>
            <person name="Kersten P."/>
            <person name="St John F."/>
            <person name="Glasner J."/>
            <person name="Sabat G."/>
            <person name="Splinter BonDurant S."/>
            <person name="Syed K."/>
            <person name="Yadav J."/>
            <person name="Mgbeahuruike A.C."/>
            <person name="Kovalchuk A."/>
            <person name="Asiegbu F.O."/>
            <person name="Lackner G."/>
            <person name="Hoffmeister D."/>
            <person name="Rencoret J."/>
            <person name="Gutierrez A."/>
            <person name="Sun H."/>
            <person name="Lindquist E."/>
            <person name="Barry K."/>
            <person name="Riley R."/>
            <person name="Grigoriev I.V."/>
            <person name="Henrissat B."/>
            <person name="Kues U."/>
            <person name="Berka R.M."/>
            <person name="Martinez A.T."/>
            <person name="Covert S.F."/>
            <person name="Blanchette R.A."/>
            <person name="Cullen D."/>
        </authorList>
    </citation>
    <scope>NUCLEOTIDE SEQUENCE [LARGE SCALE GENOMIC DNA]</scope>
    <source>
        <strain evidence="2 3">11061_1 CR5-6</strain>
    </source>
</reference>